<dbReference type="AlphaFoldDB" id="K9VZW7"/>
<gene>
    <name evidence="1" type="ORF">Cri9333_2829</name>
</gene>
<evidence type="ECO:0000313" key="1">
    <source>
        <dbReference type="EMBL" id="AFZ13673.1"/>
    </source>
</evidence>
<sequence>MGIAMLSLSHKCPRCGSDNVSRSKRQGMIEKVISVVRLLPYRCNNYSCGSRFFIIFPRK</sequence>
<dbReference type="EMBL" id="CP003620">
    <property type="protein sequence ID" value="AFZ13673.1"/>
    <property type="molecule type" value="Genomic_DNA"/>
</dbReference>
<accession>K9VZW7</accession>
<dbReference type="KEGG" id="cep:Cri9333_2829"/>
<organism evidence="1 2">
    <name type="scientific">Crinalium epipsammum PCC 9333</name>
    <dbReference type="NCBI Taxonomy" id="1173022"/>
    <lineage>
        <taxon>Bacteria</taxon>
        <taxon>Bacillati</taxon>
        <taxon>Cyanobacteriota</taxon>
        <taxon>Cyanophyceae</taxon>
        <taxon>Gomontiellales</taxon>
        <taxon>Gomontiellaceae</taxon>
        <taxon>Crinalium</taxon>
    </lineage>
</organism>
<proteinExistence type="predicted"/>
<dbReference type="Proteomes" id="UP000010472">
    <property type="component" value="Chromosome"/>
</dbReference>
<dbReference type="HOGENOM" id="CLU_2952649_0_0_3"/>
<evidence type="ECO:0000313" key="2">
    <source>
        <dbReference type="Proteomes" id="UP000010472"/>
    </source>
</evidence>
<keyword evidence="2" id="KW-1185">Reference proteome</keyword>
<evidence type="ECO:0008006" key="3">
    <source>
        <dbReference type="Google" id="ProtNLM"/>
    </source>
</evidence>
<protein>
    <recommendedName>
        <fullName evidence="3">Zinc finger Ogr/Delta-type domain-containing protein</fullName>
    </recommendedName>
</protein>
<reference evidence="1 2" key="1">
    <citation type="submission" date="2012-06" db="EMBL/GenBank/DDBJ databases">
        <title>Finished chromosome of genome of Crinalium epipsammum PCC 9333.</title>
        <authorList>
            <consortium name="US DOE Joint Genome Institute"/>
            <person name="Gugger M."/>
            <person name="Coursin T."/>
            <person name="Rippka R."/>
            <person name="Tandeau De Marsac N."/>
            <person name="Huntemann M."/>
            <person name="Wei C.-L."/>
            <person name="Han J."/>
            <person name="Detter J.C."/>
            <person name="Han C."/>
            <person name="Tapia R."/>
            <person name="Davenport K."/>
            <person name="Daligault H."/>
            <person name="Erkkila T."/>
            <person name="Gu W."/>
            <person name="Munk A.C.C."/>
            <person name="Teshima H."/>
            <person name="Xu Y."/>
            <person name="Chain P."/>
            <person name="Chen A."/>
            <person name="Krypides N."/>
            <person name="Mavromatis K."/>
            <person name="Markowitz V."/>
            <person name="Szeto E."/>
            <person name="Ivanova N."/>
            <person name="Mikhailova N."/>
            <person name="Ovchinnikova G."/>
            <person name="Pagani I."/>
            <person name="Pati A."/>
            <person name="Goodwin L."/>
            <person name="Peters L."/>
            <person name="Pitluck S."/>
            <person name="Woyke T."/>
            <person name="Kerfeld C."/>
        </authorList>
    </citation>
    <scope>NUCLEOTIDE SEQUENCE [LARGE SCALE GENOMIC DNA]</scope>
    <source>
        <strain evidence="1 2">PCC 9333</strain>
    </source>
</reference>
<name>K9VZW7_9CYAN</name>